<evidence type="ECO:0000313" key="2">
    <source>
        <dbReference type="Proteomes" id="UP000825699"/>
    </source>
</evidence>
<protein>
    <recommendedName>
        <fullName evidence="3">Tetratricopeptide repeat protein</fullName>
    </recommendedName>
</protein>
<organism evidence="1 2">
    <name type="scientific">Rhizobium leguminosarum</name>
    <dbReference type="NCBI Taxonomy" id="384"/>
    <lineage>
        <taxon>Bacteria</taxon>
        <taxon>Pseudomonadati</taxon>
        <taxon>Pseudomonadota</taxon>
        <taxon>Alphaproteobacteria</taxon>
        <taxon>Hyphomicrobiales</taxon>
        <taxon>Rhizobiaceae</taxon>
        <taxon>Rhizobium/Agrobacterium group</taxon>
        <taxon>Rhizobium</taxon>
    </lineage>
</organism>
<proteinExistence type="predicted"/>
<evidence type="ECO:0008006" key="3">
    <source>
        <dbReference type="Google" id="ProtNLM"/>
    </source>
</evidence>
<accession>A0AAJ1ABU0</accession>
<name>A0AAJ1ABU0_RHILE</name>
<dbReference type="EMBL" id="JAAXEP010000012">
    <property type="protein sequence ID" value="MBY5630920.1"/>
    <property type="molecule type" value="Genomic_DNA"/>
</dbReference>
<evidence type="ECO:0000313" key="1">
    <source>
        <dbReference type="EMBL" id="MBY5630920.1"/>
    </source>
</evidence>
<dbReference type="AlphaFoldDB" id="A0AAJ1ABU0"/>
<dbReference type="Proteomes" id="UP000825699">
    <property type="component" value="Unassembled WGS sequence"/>
</dbReference>
<sequence length="198" mass="20976">MKGASRRVADGRLEIDVELFLLESYFARKGGSSAEAEEAFSKAAIAMKNLHGQGTAALRAGRPGVTISIMMRAGVMLALLPSERQRALPAILCELATAFADVGVAQIAETLFAMVETHCPVGKEGFDQLTLIKSNRGHLKFKTGLFDEAAQLFDDSLAILEKLPSVPASELVGALVNAGGASICPEGQLRRGFILHAP</sequence>
<reference evidence="1" key="1">
    <citation type="submission" date="2020-04" db="EMBL/GenBank/DDBJ databases">
        <title>Global-level population genomics supports evidence of horizontal gene transfer on evolution of Rhizobia in Lentils.</title>
        <authorList>
            <person name="Gai Y."/>
            <person name="Cook D."/>
            <person name="Riely B."/>
        </authorList>
    </citation>
    <scope>NUCLEOTIDE SEQUENCE</scope>
    <source>
        <strain evidence="1">Derici101B</strain>
    </source>
</reference>
<dbReference type="RefSeq" id="WP_222260452.1">
    <property type="nucleotide sequence ID" value="NZ_JAAXEB010000005.1"/>
</dbReference>
<comment type="caution">
    <text evidence="1">The sequence shown here is derived from an EMBL/GenBank/DDBJ whole genome shotgun (WGS) entry which is preliminary data.</text>
</comment>
<gene>
    <name evidence="1" type="ORF">HFO42_22875</name>
</gene>